<dbReference type="Pfam" id="PF01527">
    <property type="entry name" value="HTH_Tnp_1"/>
    <property type="match status" value="1"/>
</dbReference>
<dbReference type="AlphaFoldDB" id="A0AAD1EKV1"/>
<dbReference type="RefSeq" id="WP_104263675.1">
    <property type="nucleotide sequence ID" value="NZ_CP028130.1"/>
</dbReference>
<dbReference type="InterPro" id="IPR002514">
    <property type="entry name" value="Transposase_8"/>
</dbReference>
<dbReference type="InterPro" id="IPR010921">
    <property type="entry name" value="Trp_repressor/repl_initiator"/>
</dbReference>
<dbReference type="GO" id="GO:0006313">
    <property type="term" value="P:DNA transposition"/>
    <property type="evidence" value="ECO:0007669"/>
    <property type="project" value="InterPro"/>
</dbReference>
<reference evidence="1 2" key="1">
    <citation type="submission" date="2018-03" db="EMBL/GenBank/DDBJ databases">
        <title>Bacteriophage NCPPB3778 and a type I-E CRISPR drive the evolution of the US Biological Select Agent, Rathayibacter toxicus.</title>
        <authorList>
            <person name="Davis E.W.II."/>
            <person name="Tabima J.F."/>
            <person name="Weisberg A.J."/>
            <person name="Dantas Lopes L."/>
            <person name="Wiseman M.S."/>
            <person name="Wiseman M.S."/>
            <person name="Pupko T."/>
            <person name="Belcher M.S."/>
            <person name="Sechler A.J."/>
            <person name="Tancos M.A."/>
            <person name="Schroeder B.K."/>
            <person name="Murray T.D."/>
            <person name="Luster D.G."/>
            <person name="Schneider W.L."/>
            <person name="Rogers E."/>
            <person name="Andreote F.D."/>
            <person name="Grunwald N.J."/>
            <person name="Putnam M.L."/>
            <person name="Chang J.H."/>
        </authorList>
    </citation>
    <scope>NUCLEOTIDE SEQUENCE [LARGE SCALE GENOMIC DNA]</scope>
    <source>
        <strain evidence="1 2">NCCPB 2253</strain>
    </source>
</reference>
<evidence type="ECO:0008006" key="3">
    <source>
        <dbReference type="Google" id="ProtNLM"/>
    </source>
</evidence>
<organism evidence="1 2">
    <name type="scientific">Rathayibacter iranicus</name>
    <dbReference type="NCBI Taxonomy" id="59737"/>
    <lineage>
        <taxon>Bacteria</taxon>
        <taxon>Bacillati</taxon>
        <taxon>Actinomycetota</taxon>
        <taxon>Actinomycetes</taxon>
        <taxon>Micrococcales</taxon>
        <taxon>Microbacteriaceae</taxon>
        <taxon>Rathayibacter</taxon>
    </lineage>
</organism>
<proteinExistence type="predicted"/>
<accession>A0AAD1EKV1</accession>
<sequence length="60" mass="7051">MSSSRGKYSLEFRVEAVREVIDNSRTVADVARERGLVPQTLTHWVAAFRHHHIQLHRRSR</sequence>
<name>A0AAD1EKV1_9MICO</name>
<dbReference type="KEGG" id="ria:C7V51_00160"/>
<evidence type="ECO:0000313" key="1">
    <source>
        <dbReference type="EMBL" id="AZZ54477.1"/>
    </source>
</evidence>
<evidence type="ECO:0000313" key="2">
    <source>
        <dbReference type="Proteomes" id="UP000283946"/>
    </source>
</evidence>
<dbReference type="GO" id="GO:0043565">
    <property type="term" value="F:sequence-specific DNA binding"/>
    <property type="evidence" value="ECO:0007669"/>
    <property type="project" value="InterPro"/>
</dbReference>
<dbReference type="SUPFAM" id="SSF48295">
    <property type="entry name" value="TrpR-like"/>
    <property type="match status" value="1"/>
</dbReference>
<dbReference type="Gene3D" id="1.10.10.10">
    <property type="entry name" value="Winged helix-like DNA-binding domain superfamily/Winged helix DNA-binding domain"/>
    <property type="match status" value="1"/>
</dbReference>
<protein>
    <recommendedName>
        <fullName evidence="3">Transposase</fullName>
    </recommendedName>
</protein>
<dbReference type="Proteomes" id="UP000283946">
    <property type="component" value="Chromosome"/>
</dbReference>
<dbReference type="InterPro" id="IPR036388">
    <property type="entry name" value="WH-like_DNA-bd_sf"/>
</dbReference>
<gene>
    <name evidence="1" type="ORF">C7V51_00160</name>
</gene>
<dbReference type="GO" id="GO:0004803">
    <property type="term" value="F:transposase activity"/>
    <property type="evidence" value="ECO:0007669"/>
    <property type="project" value="InterPro"/>
</dbReference>
<dbReference type="EMBL" id="CP028130">
    <property type="protein sequence ID" value="AZZ54477.1"/>
    <property type="molecule type" value="Genomic_DNA"/>
</dbReference>